<comment type="caution">
    <text evidence="2">The sequence shown here is derived from an EMBL/GenBank/DDBJ whole genome shotgun (WGS) entry which is preliminary data.</text>
</comment>
<evidence type="ECO:0000256" key="1">
    <source>
        <dbReference type="SAM" id="MobiDB-lite"/>
    </source>
</evidence>
<proteinExistence type="predicted"/>
<accession>A0A4Y2I6Z0</accession>
<dbReference type="Proteomes" id="UP000499080">
    <property type="component" value="Unassembled WGS sequence"/>
</dbReference>
<protein>
    <submittedName>
        <fullName evidence="2">Uncharacterized protein</fullName>
    </submittedName>
</protein>
<gene>
    <name evidence="2" type="ORF">AVEN_157536_1</name>
</gene>
<dbReference type="EMBL" id="BGPR01002407">
    <property type="protein sequence ID" value="GBM72896.1"/>
    <property type="molecule type" value="Genomic_DNA"/>
</dbReference>
<dbReference type="AlphaFoldDB" id="A0A4Y2I6Z0"/>
<reference evidence="2 3" key="1">
    <citation type="journal article" date="2019" name="Sci. Rep.">
        <title>Orb-weaving spider Araneus ventricosus genome elucidates the spidroin gene catalogue.</title>
        <authorList>
            <person name="Kono N."/>
            <person name="Nakamura H."/>
            <person name="Ohtoshi R."/>
            <person name="Moran D.A.P."/>
            <person name="Shinohara A."/>
            <person name="Yoshida Y."/>
            <person name="Fujiwara M."/>
            <person name="Mori M."/>
            <person name="Tomita M."/>
            <person name="Arakawa K."/>
        </authorList>
    </citation>
    <scope>NUCLEOTIDE SEQUENCE [LARGE SCALE GENOMIC DNA]</scope>
</reference>
<evidence type="ECO:0000313" key="2">
    <source>
        <dbReference type="EMBL" id="GBM72896.1"/>
    </source>
</evidence>
<feature type="region of interest" description="Disordered" evidence="1">
    <location>
        <begin position="1"/>
        <end position="66"/>
    </location>
</feature>
<feature type="compositionally biased region" description="Polar residues" evidence="1">
    <location>
        <begin position="34"/>
        <end position="54"/>
    </location>
</feature>
<evidence type="ECO:0000313" key="3">
    <source>
        <dbReference type="Proteomes" id="UP000499080"/>
    </source>
</evidence>
<feature type="compositionally biased region" description="Basic residues" evidence="1">
    <location>
        <begin position="1"/>
        <end position="11"/>
    </location>
</feature>
<organism evidence="2 3">
    <name type="scientific">Araneus ventricosus</name>
    <name type="common">Orbweaver spider</name>
    <name type="synonym">Epeira ventricosa</name>
    <dbReference type="NCBI Taxonomy" id="182803"/>
    <lineage>
        <taxon>Eukaryota</taxon>
        <taxon>Metazoa</taxon>
        <taxon>Ecdysozoa</taxon>
        <taxon>Arthropoda</taxon>
        <taxon>Chelicerata</taxon>
        <taxon>Arachnida</taxon>
        <taxon>Araneae</taxon>
        <taxon>Araneomorphae</taxon>
        <taxon>Entelegynae</taxon>
        <taxon>Araneoidea</taxon>
        <taxon>Araneidae</taxon>
        <taxon>Araneus</taxon>
    </lineage>
</organism>
<keyword evidence="3" id="KW-1185">Reference proteome</keyword>
<name>A0A4Y2I6Z0_ARAVE</name>
<sequence>MSKWPKIRSSNHPRTITVRANELEKPQKYLGIPNTKSRQASSSPEILIPRSNSLRLPHSRNQEPDSQLYLHSPAASSTFSNHLVSLSLSLNLPSKNFPNLQLISHSQKNLLIQKLGLTKPPRGTIFEPNAFLPQFLILQ</sequence>